<dbReference type="Gene3D" id="3.90.550.10">
    <property type="entry name" value="Spore Coat Polysaccharide Biosynthesis Protein SpsA, Chain A"/>
    <property type="match status" value="1"/>
</dbReference>
<dbReference type="Proteomes" id="UP000008130">
    <property type="component" value="Chromosome"/>
</dbReference>
<dbReference type="EMBL" id="CP002568">
    <property type="protein sequence ID" value="ADZ70982.1"/>
    <property type="molecule type" value="Genomic_DNA"/>
</dbReference>
<proteinExistence type="predicted"/>
<reference evidence="2 3" key="1">
    <citation type="journal article" date="2011" name="J. Bacteriol.">
        <title>Complete genome sequence of Polymorphum gilvum SL003B-26A1T, a crude oil-degrading bacterium from oil-polluted saline soil.</title>
        <authorList>
            <person name="Li S.G."/>
            <person name="Tang Y.Q."/>
            <person name="Nie Y."/>
            <person name="Cai M."/>
            <person name="Wu X.L."/>
        </authorList>
    </citation>
    <scope>NUCLEOTIDE SEQUENCE [LARGE SCALE GENOMIC DNA]</scope>
    <source>
        <strain evidence="3">LMG 25793 / CGMCC 1.9160 / SL003B-26A1</strain>
    </source>
</reference>
<dbReference type="AlphaFoldDB" id="F2J3F7"/>
<dbReference type="STRING" id="991905.SL003B_2558"/>
<feature type="region of interest" description="Disordered" evidence="1">
    <location>
        <begin position="54"/>
        <end position="74"/>
    </location>
</feature>
<sequence>MRKKISFWLGAARLLVPALRKHGVREVVRFLWSNLTSNKLEAGIGRYMAEQSGLSRPPNVGAPQGHLPKSASPQSAPAGFVLDLAGLGAHIARWHKATSKRGGKGDAVPEALPDLTFVVSAEADEQTAARLAATLGAIGRLDDLNRRRVRVAVLAPAAAVDAALADVPSALDGAVEGLEDFDALAARLDDDDRVLHLFAGDTLYGTALTVLDDADAWSAKLVGFDGYWLGPDNLYRLALQLAADLVHLYNCDCLYSRFAVRGSTLKAAISRCTDEGDAALPMPYRILRRIARSLIETGRERDFVHLPVTLVEIHDLPDRLARERRAVALGGRPFGFPFATGTARGASDKLGSVSVVIATKSRGNLLRALVDGLIRNPVVGKVVIIANGVENLATISTLNWAAAQEQVEVVRYDQPFNFSRMNNIGASLCDTPYVLFLNDDIVLLRDDWLDELLKPFDDATTAAAGMLLLYPNESVQHAGMFLGFHNCAGHLLRHATLPEGDYGFLGIAPRQVSTVTGAALMVDHAKFRSVNGFDEQLAHYIQDVDLCLRFGANSWRVVYQPGARAVHMESITILEQKFSDRVLEQRGNEHQRFMKRWGDTIYRDPWFSPAISYQDESLRTLRT</sequence>
<gene>
    <name evidence="2" type="ordered locus">SL003B_2558</name>
</gene>
<dbReference type="InterPro" id="IPR029044">
    <property type="entry name" value="Nucleotide-diphossugar_trans"/>
</dbReference>
<name>F2J3F7_POLGS</name>
<dbReference type="PATRIC" id="fig|991905.3.peg.2621"/>
<organism evidence="2 3">
    <name type="scientific">Polymorphum gilvum (strain LMG 25793 / CGMCC 1.9160 / SL003B-26A1)</name>
    <dbReference type="NCBI Taxonomy" id="991905"/>
    <lineage>
        <taxon>Bacteria</taxon>
        <taxon>Pseudomonadati</taxon>
        <taxon>Pseudomonadota</taxon>
        <taxon>Alphaproteobacteria</taxon>
        <taxon>Rhodobacterales</taxon>
        <taxon>Paracoccaceae</taxon>
        <taxon>Polymorphum</taxon>
    </lineage>
</organism>
<keyword evidence="2" id="KW-0808">Transferase</keyword>
<dbReference type="KEGG" id="pgv:SL003B_2558"/>
<dbReference type="HOGENOM" id="CLU_438602_0_0_5"/>
<dbReference type="SUPFAM" id="SSF53448">
    <property type="entry name" value="Nucleotide-diphospho-sugar transferases"/>
    <property type="match status" value="1"/>
</dbReference>
<dbReference type="GO" id="GO:0016740">
    <property type="term" value="F:transferase activity"/>
    <property type="evidence" value="ECO:0007669"/>
    <property type="project" value="UniProtKB-KW"/>
</dbReference>
<accession>F2J3F7</accession>
<evidence type="ECO:0000313" key="3">
    <source>
        <dbReference type="Proteomes" id="UP000008130"/>
    </source>
</evidence>
<protein>
    <submittedName>
        <fullName evidence="2">Glycosyl transferase family 2</fullName>
    </submittedName>
</protein>
<evidence type="ECO:0000313" key="2">
    <source>
        <dbReference type="EMBL" id="ADZ70982.1"/>
    </source>
</evidence>
<dbReference type="Pfam" id="PF13641">
    <property type="entry name" value="Glyco_tranf_2_3"/>
    <property type="match status" value="1"/>
</dbReference>
<dbReference type="eggNOG" id="COG1216">
    <property type="taxonomic scope" value="Bacteria"/>
</dbReference>
<dbReference type="PANTHER" id="PTHR43179:SF7">
    <property type="entry name" value="RHAMNOSYLTRANSFERASE WBBL"/>
    <property type="match status" value="1"/>
</dbReference>
<dbReference type="PANTHER" id="PTHR43179">
    <property type="entry name" value="RHAMNOSYLTRANSFERASE WBBL"/>
    <property type="match status" value="1"/>
</dbReference>
<evidence type="ECO:0000256" key="1">
    <source>
        <dbReference type="SAM" id="MobiDB-lite"/>
    </source>
</evidence>
<keyword evidence="3" id="KW-1185">Reference proteome</keyword>